<organism evidence="2 3">
    <name type="scientific">Granulicella sibirica</name>
    <dbReference type="NCBI Taxonomy" id="2479048"/>
    <lineage>
        <taxon>Bacteria</taxon>
        <taxon>Pseudomonadati</taxon>
        <taxon>Acidobacteriota</taxon>
        <taxon>Terriglobia</taxon>
        <taxon>Terriglobales</taxon>
        <taxon>Acidobacteriaceae</taxon>
        <taxon>Granulicella</taxon>
    </lineage>
</organism>
<protein>
    <recommendedName>
        <fullName evidence="4">CDP-diacylglycerol--glycerol-3-phosphate 3-phosphatidyltransferase</fullName>
    </recommendedName>
</protein>
<sequence>MVWLRVILCPVIVLGAKRGWDGKWLGVIVLLALVDDIYDGVLARRWGCDTPAIRLADSVADTIFYLGVAAALWVREPQVLRGNWHLLATLGTLEVTRYAFDFWKFGKGASYHSYLAKAWGLVMGVGVIGVLSFGGPREMIWVSLLVGVVTNCEGLAMSLMLPRWRNDVETLAAAWRLRGEMIRQS</sequence>
<dbReference type="Pfam" id="PF01066">
    <property type="entry name" value="CDP-OH_P_transf"/>
    <property type="match status" value="1"/>
</dbReference>
<keyword evidence="1" id="KW-0812">Transmembrane</keyword>
<dbReference type="Proteomes" id="UP000289437">
    <property type="component" value="Unassembled WGS sequence"/>
</dbReference>
<comment type="caution">
    <text evidence="2">The sequence shown here is derived from an EMBL/GenBank/DDBJ whole genome shotgun (WGS) entry which is preliminary data.</text>
</comment>
<reference evidence="3" key="2">
    <citation type="submission" date="2019-02" db="EMBL/GenBank/DDBJ databases">
        <title>Granulicella sibirica sp. nov., a psychrotolerant acidobacterium isolated from an organic soil layer in forested tundra, West Siberia.</title>
        <authorList>
            <person name="Oshkin I.Y."/>
            <person name="Kulichevskaya I.S."/>
            <person name="Rijpstra W.I.C."/>
            <person name="Sinninghe Damste J.S."/>
            <person name="Rakitin A.L."/>
            <person name="Ravin N.V."/>
            <person name="Dedysh S.N."/>
        </authorList>
    </citation>
    <scope>NUCLEOTIDE SEQUENCE [LARGE SCALE GENOMIC DNA]</scope>
    <source>
        <strain evidence="3">AF10</strain>
    </source>
</reference>
<name>A0A4Q0SXQ8_9BACT</name>
<keyword evidence="3" id="KW-1185">Reference proteome</keyword>
<proteinExistence type="predicted"/>
<feature type="transmembrane region" description="Helical" evidence="1">
    <location>
        <begin position="139"/>
        <end position="161"/>
    </location>
</feature>
<evidence type="ECO:0008006" key="4">
    <source>
        <dbReference type="Google" id="ProtNLM"/>
    </source>
</evidence>
<dbReference type="GO" id="GO:0016780">
    <property type="term" value="F:phosphotransferase activity, for other substituted phosphate groups"/>
    <property type="evidence" value="ECO:0007669"/>
    <property type="project" value="InterPro"/>
</dbReference>
<dbReference type="InterPro" id="IPR000462">
    <property type="entry name" value="CDP-OH_P_trans"/>
</dbReference>
<evidence type="ECO:0000313" key="3">
    <source>
        <dbReference type="Proteomes" id="UP000289437"/>
    </source>
</evidence>
<gene>
    <name evidence="2" type="ORF">GRAN_4704</name>
</gene>
<reference evidence="2 3" key="1">
    <citation type="submission" date="2018-11" db="EMBL/GenBank/DDBJ databases">
        <authorList>
            <person name="Mardanov A.V."/>
            <person name="Ravin N.V."/>
            <person name="Dedysh S.N."/>
        </authorList>
    </citation>
    <scope>NUCLEOTIDE SEQUENCE [LARGE SCALE GENOMIC DNA]</scope>
    <source>
        <strain evidence="2 3">AF10</strain>
    </source>
</reference>
<accession>A0A4Q0SXQ8</accession>
<dbReference type="EMBL" id="RDSM01000004">
    <property type="protein sequence ID" value="RXH54408.1"/>
    <property type="molecule type" value="Genomic_DNA"/>
</dbReference>
<keyword evidence="1" id="KW-1133">Transmembrane helix</keyword>
<feature type="transmembrane region" description="Helical" evidence="1">
    <location>
        <begin position="114"/>
        <end position="133"/>
    </location>
</feature>
<dbReference type="GO" id="GO:0008654">
    <property type="term" value="P:phospholipid biosynthetic process"/>
    <property type="evidence" value="ECO:0007669"/>
    <property type="project" value="InterPro"/>
</dbReference>
<dbReference type="AlphaFoldDB" id="A0A4Q0SXQ8"/>
<dbReference type="Gene3D" id="1.20.120.1760">
    <property type="match status" value="1"/>
</dbReference>
<evidence type="ECO:0000256" key="1">
    <source>
        <dbReference type="SAM" id="Phobius"/>
    </source>
</evidence>
<dbReference type="GO" id="GO:0016020">
    <property type="term" value="C:membrane"/>
    <property type="evidence" value="ECO:0007669"/>
    <property type="project" value="InterPro"/>
</dbReference>
<dbReference type="InterPro" id="IPR043130">
    <property type="entry name" value="CDP-OH_PTrfase_TM_dom"/>
</dbReference>
<evidence type="ECO:0000313" key="2">
    <source>
        <dbReference type="EMBL" id="RXH54408.1"/>
    </source>
</evidence>
<keyword evidence="1" id="KW-0472">Membrane</keyword>